<feature type="transmembrane region" description="Helical" evidence="8">
    <location>
        <begin position="203"/>
        <end position="222"/>
    </location>
</feature>
<name>A0AAC9HUM7_9PSEU</name>
<evidence type="ECO:0000256" key="2">
    <source>
        <dbReference type="ARBA" id="ARBA00007430"/>
    </source>
</evidence>
<evidence type="ECO:0000256" key="7">
    <source>
        <dbReference type="SAM" id="MobiDB-lite"/>
    </source>
</evidence>
<dbReference type="AlphaFoldDB" id="A0AAC9HUM7"/>
<dbReference type="Proteomes" id="UP000095210">
    <property type="component" value="Chromosome"/>
</dbReference>
<evidence type="ECO:0000256" key="4">
    <source>
        <dbReference type="ARBA" id="ARBA00022692"/>
    </source>
</evidence>
<dbReference type="PANTHER" id="PTHR30250:SF10">
    <property type="entry name" value="LIPOPOLYSACCHARIDE BIOSYNTHESIS PROTEIN WZXC"/>
    <property type="match status" value="1"/>
</dbReference>
<dbReference type="GO" id="GO:0005886">
    <property type="term" value="C:plasma membrane"/>
    <property type="evidence" value="ECO:0007669"/>
    <property type="project" value="UniProtKB-SubCell"/>
</dbReference>
<feature type="transmembrane region" description="Helical" evidence="8">
    <location>
        <begin position="265"/>
        <end position="284"/>
    </location>
</feature>
<keyword evidence="10" id="KW-1185">Reference proteome</keyword>
<evidence type="ECO:0000256" key="5">
    <source>
        <dbReference type="ARBA" id="ARBA00022989"/>
    </source>
</evidence>
<keyword evidence="4 8" id="KW-0812">Transmembrane</keyword>
<proteinExistence type="inferred from homology"/>
<keyword evidence="3" id="KW-1003">Cell membrane</keyword>
<evidence type="ECO:0000256" key="1">
    <source>
        <dbReference type="ARBA" id="ARBA00004651"/>
    </source>
</evidence>
<accession>A0AAC9HUM7</accession>
<comment type="subcellular location">
    <subcellularLocation>
        <location evidence="1">Cell membrane</location>
        <topology evidence="1">Multi-pass membrane protein</topology>
    </subcellularLocation>
</comment>
<comment type="similarity">
    <text evidence="2">Belongs to the polysaccharide synthase family.</text>
</comment>
<feature type="transmembrane region" description="Helical" evidence="8">
    <location>
        <begin position="383"/>
        <end position="406"/>
    </location>
</feature>
<evidence type="ECO:0000256" key="8">
    <source>
        <dbReference type="SAM" id="Phobius"/>
    </source>
</evidence>
<feature type="compositionally biased region" description="Low complexity" evidence="7">
    <location>
        <begin position="10"/>
        <end position="19"/>
    </location>
</feature>
<feature type="compositionally biased region" description="Basic and acidic residues" evidence="7">
    <location>
        <begin position="20"/>
        <end position="31"/>
    </location>
</feature>
<reference evidence="10" key="1">
    <citation type="submission" date="2016-03" db="EMBL/GenBank/DDBJ databases">
        <title>Complete genome sequence of the type strain Actinoalloteichus hymeniacidonis DSM 45092.</title>
        <authorList>
            <person name="Schaffert L."/>
            <person name="Albersmeier A."/>
            <person name="Winkler A."/>
            <person name="Kalinowski J."/>
            <person name="Zotchev S."/>
            <person name="Ruckert C."/>
        </authorList>
    </citation>
    <scope>NUCLEOTIDE SEQUENCE [LARGE SCALE GENOMIC DNA]</scope>
    <source>
        <strain evidence="10">HPA177(T) (DSM 45092(T))</strain>
    </source>
</reference>
<feature type="transmembrane region" description="Helical" evidence="8">
    <location>
        <begin position="341"/>
        <end position="363"/>
    </location>
</feature>
<evidence type="ECO:0000256" key="3">
    <source>
        <dbReference type="ARBA" id="ARBA00022475"/>
    </source>
</evidence>
<evidence type="ECO:0000313" key="9">
    <source>
        <dbReference type="EMBL" id="AOS65899.1"/>
    </source>
</evidence>
<dbReference type="InterPro" id="IPR050833">
    <property type="entry name" value="Poly_Biosynth_Transport"/>
</dbReference>
<feature type="transmembrane region" description="Helical" evidence="8">
    <location>
        <begin position="47"/>
        <end position="69"/>
    </location>
</feature>
<protein>
    <submittedName>
        <fullName evidence="9">Membrane protein</fullName>
    </submittedName>
</protein>
<feature type="transmembrane region" description="Helical" evidence="8">
    <location>
        <begin position="495"/>
        <end position="517"/>
    </location>
</feature>
<dbReference type="PANTHER" id="PTHR30250">
    <property type="entry name" value="PST FAMILY PREDICTED COLANIC ACID TRANSPORTER"/>
    <property type="match status" value="1"/>
</dbReference>
<feature type="transmembrane region" description="Helical" evidence="8">
    <location>
        <begin position="228"/>
        <end position="253"/>
    </location>
</feature>
<keyword evidence="5 8" id="KW-1133">Transmembrane helix</keyword>
<sequence>MTTETRGSMPSRRPASSAARTDEDCAPEGRERASLGGRFRRGLRLSLLNTVLSRAGTFLLGVLLARLFVPEQFGVYAAALVVQQLLLTVNDLGAAAALVRRPTAAGESSGGVAGEPTDRGPTTDGARPDSIDAMLPTAWTLSLLWSAVGAVICLLSAGGLAGILGSPAATDLIRVMSVTLILDGLASVPAAVLTRELRQARRLAADVSGMALNLTLTALLAIGGLGPWALVIGNVCGTAVTAVLVMALAGVWPRLGFDRRYGAEITRCGATMLGASILFVIVQATPQSVTGSLLGASALGFFYLASNMANWPAVLVSVTVERVALATFSRARDAGRDLSSAVAAVLGLVCAVVLPGGVALAVLAGPLVEVVYGSRWSPASAALAGLALAAMARVVVELIFALLIAVDEMASSVLLVASWAAVSVPATLWAAGNWGLSGVAWAQASVALLVAIPIHLIALRRARVSILRVLAGSLVPLLAAAVCGLTLLGVRALTLPSLIELAIGGALVGATVFVGVLRAQRRVEMALGDADDDLARPTENATAESAQVDGAR</sequence>
<evidence type="ECO:0000256" key="6">
    <source>
        <dbReference type="ARBA" id="ARBA00023136"/>
    </source>
</evidence>
<dbReference type="RefSeq" id="WP_069852701.1">
    <property type="nucleotide sequence ID" value="NZ_CP014859.1"/>
</dbReference>
<gene>
    <name evidence="9" type="ORF">TL08_25630</name>
</gene>
<feature type="transmembrane region" description="Helical" evidence="8">
    <location>
        <begin position="413"/>
        <end position="432"/>
    </location>
</feature>
<feature type="transmembrane region" description="Helical" evidence="8">
    <location>
        <begin position="466"/>
        <end position="489"/>
    </location>
</feature>
<feature type="region of interest" description="Disordered" evidence="7">
    <location>
        <begin position="105"/>
        <end position="127"/>
    </location>
</feature>
<dbReference type="EMBL" id="CP014859">
    <property type="protein sequence ID" value="AOS65899.1"/>
    <property type="molecule type" value="Genomic_DNA"/>
</dbReference>
<feature type="transmembrane region" description="Helical" evidence="8">
    <location>
        <begin position="438"/>
        <end position="459"/>
    </location>
</feature>
<dbReference type="Pfam" id="PF13440">
    <property type="entry name" value="Polysacc_synt_3"/>
    <property type="match status" value="1"/>
</dbReference>
<evidence type="ECO:0000313" key="10">
    <source>
        <dbReference type="Proteomes" id="UP000095210"/>
    </source>
</evidence>
<keyword evidence="6 8" id="KW-0472">Membrane</keyword>
<feature type="region of interest" description="Disordered" evidence="7">
    <location>
        <begin position="1"/>
        <end position="31"/>
    </location>
</feature>
<organism evidence="9 10">
    <name type="scientific">Actinoalloteichus hymeniacidonis</name>
    <dbReference type="NCBI Taxonomy" id="340345"/>
    <lineage>
        <taxon>Bacteria</taxon>
        <taxon>Bacillati</taxon>
        <taxon>Actinomycetota</taxon>
        <taxon>Actinomycetes</taxon>
        <taxon>Pseudonocardiales</taxon>
        <taxon>Pseudonocardiaceae</taxon>
        <taxon>Actinoalloteichus</taxon>
    </lineage>
</organism>
<dbReference type="KEGG" id="ahm:TL08_25630"/>
<feature type="transmembrane region" description="Helical" evidence="8">
    <location>
        <begin position="296"/>
        <end position="320"/>
    </location>
</feature>
<feature type="transmembrane region" description="Helical" evidence="8">
    <location>
        <begin position="143"/>
        <end position="166"/>
    </location>
</feature>